<evidence type="ECO:0000259" key="3">
    <source>
        <dbReference type="SMART" id="SM00245"/>
    </source>
</evidence>
<feature type="signal peptide" evidence="2">
    <location>
        <begin position="1"/>
        <end position="38"/>
    </location>
</feature>
<dbReference type="PANTHER" id="PTHR32060">
    <property type="entry name" value="TAIL-SPECIFIC PROTEASE"/>
    <property type="match status" value="1"/>
</dbReference>
<dbReference type="SMART" id="SM00245">
    <property type="entry name" value="TSPc"/>
    <property type="match status" value="1"/>
</dbReference>
<dbReference type="EMBL" id="JAGQHS010000167">
    <property type="protein sequence ID" value="MCA9758386.1"/>
    <property type="molecule type" value="Genomic_DNA"/>
</dbReference>
<feature type="chain" id="PRO_5037654154" description="Tail specific protease domain-containing protein" evidence="2">
    <location>
        <begin position="39"/>
        <end position="848"/>
    </location>
</feature>
<feature type="compositionally biased region" description="Low complexity" evidence="1">
    <location>
        <begin position="297"/>
        <end position="316"/>
    </location>
</feature>
<feature type="domain" description="Tail specific protease" evidence="3">
    <location>
        <begin position="622"/>
        <end position="824"/>
    </location>
</feature>
<dbReference type="GO" id="GO:0004175">
    <property type="term" value="F:endopeptidase activity"/>
    <property type="evidence" value="ECO:0007669"/>
    <property type="project" value="TreeGrafter"/>
</dbReference>
<dbReference type="AlphaFoldDB" id="A0A956NH72"/>
<dbReference type="InterPro" id="IPR005151">
    <property type="entry name" value="Tail-specific_protease"/>
</dbReference>
<dbReference type="GO" id="GO:0030288">
    <property type="term" value="C:outer membrane-bounded periplasmic space"/>
    <property type="evidence" value="ECO:0007669"/>
    <property type="project" value="TreeGrafter"/>
</dbReference>
<dbReference type="Gene3D" id="3.90.226.10">
    <property type="entry name" value="2-enoyl-CoA Hydratase, Chain A, domain 1"/>
    <property type="match status" value="1"/>
</dbReference>
<dbReference type="SUPFAM" id="SSF52096">
    <property type="entry name" value="ClpP/crotonase"/>
    <property type="match status" value="1"/>
</dbReference>
<sequence>MTIRFRPAVRFWFRSLLLAVFPGLLVLSVAVVAPSATAAPQVRTDNVHANTDDVHVGTLVAQYTFDNRAPSEGAPSPWVVAAKFRSALHPVMVVAVPTMDRRPDPPFALRLRASEARPPARNRSIEPAPVYHWSQGSVYTTLEATPYRGRMLRILAKVRLANLFDGRTRQSPARFWVRVDGPDPTAVPLVLEDSRNEIVAGWREISIDVPVFANATHVHLGMDVRAGAVDLSEVRVVDLGPSGVEPARALTEDQIDRLTVLARLFGYVRFFHPSDGASVVDWDVLTIDTIEEVLTASPTSTPAASSESRSASTPSSQRDFVDILRRALRNVAPTVVIDGTAAEPGADRLAPAGGPRPDGALRFVRWQHYGFGMFPGEHPYVSNRVELALPPLPPSGRDDAPRDGRSGVEIPSRYDTTIRAGAYAVKVSVPLLLYAGVNGTLPVPSESPTSGTDAYRHKPYGFLPVSEDRSTRLAGVFLLWNAAQHFYPNFDDIEVDWPAVLPWALRESAVAPDREAFADVLDEMLVPLQDGHAGVFPFYVDNSGHVPFDVAIVDGRVWVSGSLASNIRIGDELLAIDGVPVNQRLVSIGSRVSAATAGSHQVRTLDRLLRGRIGELWRCTFANEGEAYSTDVVLEDTDSVHGRIAENRRPAIADLGSGVLYVDVTRIDEAAFRGTLPALTNARGIVIDCRGYPGEFGPEWLGHWLESPARSMLWRVPVDAAPDRTARTFRVRDWGVAPSSPHLTAPTVFLTNAEAISRAETYLSIVQDAKLGTIVGSRTGGTNGNFLGFPLPGGLRIVMSGMAVRKTNGEPFHGVGVEPDVEVSPTVQDVRAGRDTVLQRGLEVLKHR</sequence>
<gene>
    <name evidence="4" type="ORF">KDA27_21500</name>
</gene>
<reference evidence="4" key="2">
    <citation type="journal article" date="2021" name="Microbiome">
        <title>Successional dynamics and alternative stable states in a saline activated sludge microbial community over 9 years.</title>
        <authorList>
            <person name="Wang Y."/>
            <person name="Ye J."/>
            <person name="Ju F."/>
            <person name="Liu L."/>
            <person name="Boyd J.A."/>
            <person name="Deng Y."/>
            <person name="Parks D.H."/>
            <person name="Jiang X."/>
            <person name="Yin X."/>
            <person name="Woodcroft B.J."/>
            <person name="Tyson G.W."/>
            <person name="Hugenholtz P."/>
            <person name="Polz M.F."/>
            <person name="Zhang T."/>
        </authorList>
    </citation>
    <scope>NUCLEOTIDE SEQUENCE</scope>
    <source>
        <strain evidence="4">HKST-UBA02</strain>
    </source>
</reference>
<evidence type="ECO:0000313" key="5">
    <source>
        <dbReference type="Proteomes" id="UP000739538"/>
    </source>
</evidence>
<organism evidence="4 5">
    <name type="scientific">Eiseniibacteriota bacterium</name>
    <dbReference type="NCBI Taxonomy" id="2212470"/>
    <lineage>
        <taxon>Bacteria</taxon>
        <taxon>Candidatus Eiseniibacteriota</taxon>
    </lineage>
</organism>
<feature type="region of interest" description="Disordered" evidence="1">
    <location>
        <begin position="297"/>
        <end position="317"/>
    </location>
</feature>
<dbReference type="PANTHER" id="PTHR32060:SF30">
    <property type="entry name" value="CARBOXY-TERMINAL PROCESSING PROTEASE CTPA"/>
    <property type="match status" value="1"/>
</dbReference>
<comment type="caution">
    <text evidence="4">The sequence shown here is derived from an EMBL/GenBank/DDBJ whole genome shotgun (WGS) entry which is preliminary data.</text>
</comment>
<evidence type="ECO:0000256" key="1">
    <source>
        <dbReference type="SAM" id="MobiDB-lite"/>
    </source>
</evidence>
<dbReference type="Proteomes" id="UP000739538">
    <property type="component" value="Unassembled WGS sequence"/>
</dbReference>
<accession>A0A956NH72</accession>
<evidence type="ECO:0000313" key="4">
    <source>
        <dbReference type="EMBL" id="MCA9758386.1"/>
    </source>
</evidence>
<proteinExistence type="predicted"/>
<dbReference type="InterPro" id="IPR029045">
    <property type="entry name" value="ClpP/crotonase-like_dom_sf"/>
</dbReference>
<evidence type="ECO:0000256" key="2">
    <source>
        <dbReference type="SAM" id="SignalP"/>
    </source>
</evidence>
<name>A0A956NH72_UNCEI</name>
<keyword evidence="2" id="KW-0732">Signal</keyword>
<dbReference type="Gene3D" id="3.30.750.44">
    <property type="match status" value="1"/>
</dbReference>
<dbReference type="GO" id="GO:0006508">
    <property type="term" value="P:proteolysis"/>
    <property type="evidence" value="ECO:0007669"/>
    <property type="project" value="InterPro"/>
</dbReference>
<dbReference type="Pfam" id="PF03572">
    <property type="entry name" value="Peptidase_S41"/>
    <property type="match status" value="1"/>
</dbReference>
<dbReference type="GO" id="GO:0008236">
    <property type="term" value="F:serine-type peptidase activity"/>
    <property type="evidence" value="ECO:0007669"/>
    <property type="project" value="InterPro"/>
</dbReference>
<protein>
    <recommendedName>
        <fullName evidence="3">Tail specific protease domain-containing protein</fullName>
    </recommendedName>
</protein>
<reference evidence="4" key="1">
    <citation type="submission" date="2020-04" db="EMBL/GenBank/DDBJ databases">
        <authorList>
            <person name="Zhang T."/>
        </authorList>
    </citation>
    <scope>NUCLEOTIDE SEQUENCE</scope>
    <source>
        <strain evidence="4">HKST-UBA02</strain>
    </source>
</reference>
<dbReference type="GO" id="GO:0007165">
    <property type="term" value="P:signal transduction"/>
    <property type="evidence" value="ECO:0007669"/>
    <property type="project" value="TreeGrafter"/>
</dbReference>